<keyword evidence="1" id="KW-0479">Metal-binding</keyword>
<keyword evidence="3" id="KW-0862">Zinc</keyword>
<reference evidence="6" key="2">
    <citation type="submission" date="2025-08" db="UniProtKB">
        <authorList>
            <consortium name="Ensembl"/>
        </authorList>
    </citation>
    <scope>IDENTIFICATION</scope>
</reference>
<dbReference type="InterPro" id="IPR001841">
    <property type="entry name" value="Znf_RING"/>
</dbReference>
<dbReference type="InterPro" id="IPR018957">
    <property type="entry name" value="Znf_C3HC4_RING-type"/>
</dbReference>
<feature type="domain" description="RING-type" evidence="5">
    <location>
        <begin position="18"/>
        <end position="57"/>
    </location>
</feature>
<evidence type="ECO:0000256" key="1">
    <source>
        <dbReference type="ARBA" id="ARBA00022723"/>
    </source>
</evidence>
<evidence type="ECO:0000256" key="4">
    <source>
        <dbReference type="PROSITE-ProRule" id="PRU00175"/>
    </source>
</evidence>
<dbReference type="Ensembl" id="ENSFALT00000028691.1">
    <property type="protein sequence ID" value="ENSFALP00000016905.1"/>
    <property type="gene ID" value="ENSFALG00000026740.1"/>
</dbReference>
<reference evidence="6 7" key="1">
    <citation type="journal article" date="2012" name="Nature">
        <title>The genomic landscape of species divergence in Ficedula flycatchers.</title>
        <authorList>
            <person name="Ellegren H."/>
            <person name="Smeds L."/>
            <person name="Burri R."/>
            <person name="Olason P.I."/>
            <person name="Backstrom N."/>
            <person name="Kawakami T."/>
            <person name="Kunstner A."/>
            <person name="Makinen H."/>
            <person name="Nadachowska-Brzyska K."/>
            <person name="Qvarnstrom A."/>
            <person name="Uebbing S."/>
            <person name="Wolf J.B."/>
        </authorList>
    </citation>
    <scope>NUCLEOTIDE SEQUENCE [LARGE SCALE GENOMIC DNA]</scope>
</reference>
<sequence length="75" mass="8480">AFPREIYLIEIQNGNGECTVCLESPTHPVITHCAHVFCKTCIFEVLRNEKVGCSMVKSNCNSYLKAMNCYHQKAI</sequence>
<dbReference type="GO" id="GO:0008270">
    <property type="term" value="F:zinc ion binding"/>
    <property type="evidence" value="ECO:0007669"/>
    <property type="project" value="UniProtKB-KW"/>
</dbReference>
<dbReference type="Proteomes" id="UP000016665">
    <property type="component" value="Chromosome 9"/>
</dbReference>
<protein>
    <recommendedName>
        <fullName evidence="5">RING-type domain-containing protein</fullName>
    </recommendedName>
</protein>
<dbReference type="PROSITE" id="PS50089">
    <property type="entry name" value="ZF_RING_2"/>
    <property type="match status" value="1"/>
</dbReference>
<dbReference type="Pfam" id="PF00097">
    <property type="entry name" value="zf-C3HC4"/>
    <property type="match status" value="1"/>
</dbReference>
<dbReference type="SUPFAM" id="SSF57850">
    <property type="entry name" value="RING/U-box"/>
    <property type="match status" value="1"/>
</dbReference>
<keyword evidence="2 4" id="KW-0863">Zinc-finger</keyword>
<accession>A0A803V2E9</accession>
<dbReference type="AlphaFoldDB" id="A0A803V2E9"/>
<dbReference type="InterPro" id="IPR017907">
    <property type="entry name" value="Znf_RING_CS"/>
</dbReference>
<evidence type="ECO:0000313" key="7">
    <source>
        <dbReference type="Proteomes" id="UP000016665"/>
    </source>
</evidence>
<keyword evidence="7" id="KW-1185">Reference proteome</keyword>
<evidence type="ECO:0000256" key="3">
    <source>
        <dbReference type="ARBA" id="ARBA00022833"/>
    </source>
</evidence>
<dbReference type="InterPro" id="IPR013083">
    <property type="entry name" value="Znf_RING/FYVE/PHD"/>
</dbReference>
<evidence type="ECO:0000313" key="6">
    <source>
        <dbReference type="Ensembl" id="ENSFALP00000016905.1"/>
    </source>
</evidence>
<organism evidence="6 7">
    <name type="scientific">Ficedula albicollis</name>
    <name type="common">Collared flycatcher</name>
    <name type="synonym">Muscicapa albicollis</name>
    <dbReference type="NCBI Taxonomy" id="59894"/>
    <lineage>
        <taxon>Eukaryota</taxon>
        <taxon>Metazoa</taxon>
        <taxon>Chordata</taxon>
        <taxon>Craniata</taxon>
        <taxon>Vertebrata</taxon>
        <taxon>Euteleostomi</taxon>
        <taxon>Archelosauria</taxon>
        <taxon>Archosauria</taxon>
        <taxon>Dinosauria</taxon>
        <taxon>Saurischia</taxon>
        <taxon>Theropoda</taxon>
        <taxon>Coelurosauria</taxon>
        <taxon>Aves</taxon>
        <taxon>Neognathae</taxon>
        <taxon>Neoaves</taxon>
        <taxon>Telluraves</taxon>
        <taxon>Australaves</taxon>
        <taxon>Passeriformes</taxon>
        <taxon>Muscicapidae</taxon>
        <taxon>Ficedula</taxon>
    </lineage>
</organism>
<reference evidence="6" key="3">
    <citation type="submission" date="2025-09" db="UniProtKB">
        <authorList>
            <consortium name="Ensembl"/>
        </authorList>
    </citation>
    <scope>IDENTIFICATION</scope>
</reference>
<proteinExistence type="predicted"/>
<dbReference type="Gene3D" id="3.30.40.10">
    <property type="entry name" value="Zinc/RING finger domain, C3HC4 (zinc finger)"/>
    <property type="match status" value="1"/>
</dbReference>
<dbReference type="PROSITE" id="PS00518">
    <property type="entry name" value="ZF_RING_1"/>
    <property type="match status" value="1"/>
</dbReference>
<evidence type="ECO:0000259" key="5">
    <source>
        <dbReference type="PROSITE" id="PS50089"/>
    </source>
</evidence>
<evidence type="ECO:0000256" key="2">
    <source>
        <dbReference type="ARBA" id="ARBA00022771"/>
    </source>
</evidence>
<name>A0A803V2E9_FICAL</name>
<dbReference type="SMART" id="SM00184">
    <property type="entry name" value="RING"/>
    <property type="match status" value="1"/>
</dbReference>